<dbReference type="InterPro" id="IPR012909">
    <property type="entry name" value="PHA_DNA-bd_N"/>
</dbReference>
<sequence length="198" mass="22022">MAHPQQKTALEGKDDAQGSGRKGGSPTIVKKYANRRLYNTATSSYVTLEHLADMVRREEDFVVVDAKSGEDLTRSVLTQIIFEQENRGENMLPVPFLRQLIGLYGNNLSSFVPSYLEASMDAFAKNQETMRRSMSEAFASPQSGLKIFEDAAKKNMAFFEEGLRMFGLSTPATTGNDDEVRALRAEVERLKAELAARS</sequence>
<feature type="domain" description="PHA accumulation regulator DNA-binding N-terminal" evidence="3">
    <location>
        <begin position="28"/>
        <end position="88"/>
    </location>
</feature>
<evidence type="ECO:0000259" key="3">
    <source>
        <dbReference type="Pfam" id="PF07879"/>
    </source>
</evidence>
<dbReference type="Pfam" id="PF07879">
    <property type="entry name" value="PHB_acc_N"/>
    <property type="match status" value="1"/>
</dbReference>
<accession>A0A840I0J1</accession>
<dbReference type="Proteomes" id="UP000563524">
    <property type="component" value="Unassembled WGS sequence"/>
</dbReference>
<evidence type="ECO:0000259" key="2">
    <source>
        <dbReference type="Pfam" id="PF05233"/>
    </source>
</evidence>
<evidence type="ECO:0000313" key="4">
    <source>
        <dbReference type="EMBL" id="MBB4657801.1"/>
    </source>
</evidence>
<dbReference type="InterPro" id="IPR010134">
    <property type="entry name" value="PHA_reg_PhaR"/>
</dbReference>
<dbReference type="AlphaFoldDB" id="A0A840I0J1"/>
<dbReference type="RefSeq" id="WP_183815184.1">
    <property type="nucleotide sequence ID" value="NZ_JACHOB010000001.1"/>
</dbReference>
<dbReference type="InterPro" id="IPR007897">
    <property type="entry name" value="PHB_accumulat"/>
</dbReference>
<gene>
    <name evidence="4" type="ORF">GGQ59_000301</name>
</gene>
<protein>
    <submittedName>
        <fullName evidence="4">Polyhydroxyalkanoate synthesis repressor PhaR</fullName>
    </submittedName>
</protein>
<keyword evidence="5" id="KW-1185">Reference proteome</keyword>
<evidence type="ECO:0000256" key="1">
    <source>
        <dbReference type="SAM" id="MobiDB-lite"/>
    </source>
</evidence>
<organism evidence="4 5">
    <name type="scientific">Parvularcula dongshanensis</name>
    <dbReference type="NCBI Taxonomy" id="1173995"/>
    <lineage>
        <taxon>Bacteria</taxon>
        <taxon>Pseudomonadati</taxon>
        <taxon>Pseudomonadota</taxon>
        <taxon>Alphaproteobacteria</taxon>
        <taxon>Parvularculales</taxon>
        <taxon>Parvularculaceae</taxon>
        <taxon>Parvularcula</taxon>
    </lineage>
</organism>
<name>A0A840I0J1_9PROT</name>
<proteinExistence type="predicted"/>
<reference evidence="4 5" key="1">
    <citation type="submission" date="2020-08" db="EMBL/GenBank/DDBJ databases">
        <title>Genomic Encyclopedia of Type Strains, Phase IV (KMG-IV): sequencing the most valuable type-strain genomes for metagenomic binning, comparative biology and taxonomic classification.</title>
        <authorList>
            <person name="Goeker M."/>
        </authorList>
    </citation>
    <scope>NUCLEOTIDE SEQUENCE [LARGE SCALE GENOMIC DNA]</scope>
    <source>
        <strain evidence="4 5">DSM 102850</strain>
    </source>
</reference>
<dbReference type="GO" id="GO:0006355">
    <property type="term" value="P:regulation of DNA-templated transcription"/>
    <property type="evidence" value="ECO:0007669"/>
    <property type="project" value="InterPro"/>
</dbReference>
<feature type="domain" description="PHB accumulation regulatory" evidence="2">
    <location>
        <begin position="92"/>
        <end position="131"/>
    </location>
</feature>
<dbReference type="NCBIfam" id="TIGR01848">
    <property type="entry name" value="PHA_reg_PhaR"/>
    <property type="match status" value="1"/>
</dbReference>
<feature type="region of interest" description="Disordered" evidence="1">
    <location>
        <begin position="1"/>
        <end position="27"/>
    </location>
</feature>
<evidence type="ECO:0000313" key="5">
    <source>
        <dbReference type="Proteomes" id="UP000563524"/>
    </source>
</evidence>
<comment type="caution">
    <text evidence="4">The sequence shown here is derived from an EMBL/GenBank/DDBJ whole genome shotgun (WGS) entry which is preliminary data.</text>
</comment>
<dbReference type="Pfam" id="PF05233">
    <property type="entry name" value="PHB_acc"/>
    <property type="match status" value="1"/>
</dbReference>
<dbReference type="EMBL" id="JACHOB010000001">
    <property type="protein sequence ID" value="MBB4657801.1"/>
    <property type="molecule type" value="Genomic_DNA"/>
</dbReference>